<dbReference type="RefSeq" id="XP_056583266.1">
    <property type="nucleotide sequence ID" value="XM_056719131.1"/>
</dbReference>
<dbReference type="OrthoDB" id="10560513at2759"/>
<organism evidence="2 3">
    <name type="scientific">Penicillium concentricum</name>
    <dbReference type="NCBI Taxonomy" id="293559"/>
    <lineage>
        <taxon>Eukaryota</taxon>
        <taxon>Fungi</taxon>
        <taxon>Dikarya</taxon>
        <taxon>Ascomycota</taxon>
        <taxon>Pezizomycotina</taxon>
        <taxon>Eurotiomycetes</taxon>
        <taxon>Eurotiomycetidae</taxon>
        <taxon>Eurotiales</taxon>
        <taxon>Aspergillaceae</taxon>
        <taxon>Penicillium</taxon>
    </lineage>
</organism>
<gene>
    <name evidence="2" type="ORF">N7517_001401</name>
</gene>
<reference evidence="2" key="2">
    <citation type="journal article" date="2023" name="IMA Fungus">
        <title>Comparative genomic study of the Penicillium genus elucidates a diverse pangenome and 15 lateral gene transfer events.</title>
        <authorList>
            <person name="Petersen C."/>
            <person name="Sorensen T."/>
            <person name="Nielsen M.R."/>
            <person name="Sondergaard T.E."/>
            <person name="Sorensen J.L."/>
            <person name="Fitzpatrick D.A."/>
            <person name="Frisvad J.C."/>
            <person name="Nielsen K.L."/>
        </authorList>
    </citation>
    <scope>NUCLEOTIDE SEQUENCE</scope>
    <source>
        <strain evidence="2">IBT 3081</strain>
    </source>
</reference>
<accession>A0A9W9SSV2</accession>
<dbReference type="GeneID" id="81458314"/>
<name>A0A9W9SSV2_9EURO</name>
<sequence length="104" mass="11689">MKSLIKQQLVQQEDVAVLQPVFSLKYAQRQPLSRPRQRLSQPVSQHPPARESTHLVNSAPRTTNAARATARLTNVDRRMMTGRLAERMVGLALSMNTVVMEILA</sequence>
<protein>
    <submittedName>
        <fullName evidence="2">Uncharacterized protein</fullName>
    </submittedName>
</protein>
<feature type="compositionally biased region" description="Low complexity" evidence="1">
    <location>
        <begin position="29"/>
        <end position="42"/>
    </location>
</feature>
<dbReference type="AlphaFoldDB" id="A0A9W9SSV2"/>
<feature type="region of interest" description="Disordered" evidence="1">
    <location>
        <begin position="29"/>
        <end position="64"/>
    </location>
</feature>
<dbReference type="EMBL" id="JAPZBT010000001">
    <property type="protein sequence ID" value="KAJ5383490.1"/>
    <property type="molecule type" value="Genomic_DNA"/>
</dbReference>
<proteinExistence type="predicted"/>
<evidence type="ECO:0000256" key="1">
    <source>
        <dbReference type="SAM" id="MobiDB-lite"/>
    </source>
</evidence>
<evidence type="ECO:0000313" key="2">
    <source>
        <dbReference type="EMBL" id="KAJ5383490.1"/>
    </source>
</evidence>
<keyword evidence="3" id="KW-1185">Reference proteome</keyword>
<dbReference type="Proteomes" id="UP001147752">
    <property type="component" value="Unassembled WGS sequence"/>
</dbReference>
<comment type="caution">
    <text evidence="2">The sequence shown here is derived from an EMBL/GenBank/DDBJ whole genome shotgun (WGS) entry which is preliminary data.</text>
</comment>
<evidence type="ECO:0000313" key="3">
    <source>
        <dbReference type="Proteomes" id="UP001147752"/>
    </source>
</evidence>
<reference evidence="2" key="1">
    <citation type="submission" date="2022-12" db="EMBL/GenBank/DDBJ databases">
        <authorList>
            <person name="Petersen C."/>
        </authorList>
    </citation>
    <scope>NUCLEOTIDE SEQUENCE</scope>
    <source>
        <strain evidence="2">IBT 3081</strain>
    </source>
</reference>